<dbReference type="Proteomes" id="UP000467700">
    <property type="component" value="Unassembled WGS sequence"/>
</dbReference>
<dbReference type="PANTHER" id="PTHR46512">
    <property type="entry name" value="PEPTIDYLPROLYL ISOMERASE"/>
    <property type="match status" value="1"/>
</dbReference>
<dbReference type="OrthoDB" id="245563at2759"/>
<dbReference type="InterPro" id="IPR011990">
    <property type="entry name" value="TPR-like_helical_dom_sf"/>
</dbReference>
<keyword evidence="1" id="KW-0862">Zinc</keyword>
<feature type="zinc finger region" description="C3H1-type" evidence="1">
    <location>
        <begin position="153"/>
        <end position="180"/>
    </location>
</feature>
<feature type="zinc finger region" description="C3H1-type" evidence="1">
    <location>
        <begin position="187"/>
        <end position="215"/>
    </location>
</feature>
<evidence type="ECO:0000313" key="4">
    <source>
        <dbReference type="EMBL" id="CAA7260895.1"/>
    </source>
</evidence>
<dbReference type="PROSITE" id="PS50103">
    <property type="entry name" value="ZF_C3H1"/>
    <property type="match status" value="2"/>
</dbReference>
<dbReference type="PANTHER" id="PTHR46512:SF9">
    <property type="entry name" value="PEPTIDYLPROLYL ISOMERASE"/>
    <property type="match status" value="1"/>
</dbReference>
<dbReference type="AlphaFoldDB" id="A0A8S0VQR5"/>
<evidence type="ECO:0000256" key="1">
    <source>
        <dbReference type="PROSITE-ProRule" id="PRU00723"/>
    </source>
</evidence>
<feature type="compositionally biased region" description="Acidic residues" evidence="2">
    <location>
        <begin position="116"/>
        <end position="126"/>
    </location>
</feature>
<name>A0A8S0VQR5_CYCAE</name>
<evidence type="ECO:0000259" key="3">
    <source>
        <dbReference type="PROSITE" id="PS50103"/>
    </source>
</evidence>
<accession>A0A8S0VQR5</accession>
<evidence type="ECO:0000313" key="5">
    <source>
        <dbReference type="Proteomes" id="UP000467700"/>
    </source>
</evidence>
<sequence>MEQSIQASVPPQVEERRAQRAARKAIGTEEGEKYSLAATYLKLEVYEPAAWAATIALEFDPRLVKARFRRGIARRNTFLYDGARKDFEAILRRDPDCQEAHQELEIVRGLLAATSEELEHESDDEEHPGFSDEAWESYSDSDSPDCKHLGIDQVAQPPCQAYNRGGCENGIGCPLGHAPDRKSVRDELGKNVCVYYLLGNCASGEASCPYSHDRNYLPPNGWWNYPDQVEAAKVIQPLVENRHTYKEVNKALRANPKARRFGARRHREEILENLQYSHSWVMEDARRVAAVDAIPQTTPPTERFVLLVSLEEDNFLNIHKHLMSTMKQRVRVVQVFNARQATTLLDSPHLVAVLATDAGIARRKYSALRNKIVGYVQNGGSILVAGSFSTHVSGTEFEKLTRAFGLPWTYGSYNRSLFSLNPVNEVASRNPSLVQSYSMKSLRVGNISPEQASLPQPA</sequence>
<dbReference type="Gene3D" id="3.30.1370.210">
    <property type="match status" value="1"/>
</dbReference>
<dbReference type="SUPFAM" id="SSF48452">
    <property type="entry name" value="TPR-like"/>
    <property type="match status" value="1"/>
</dbReference>
<dbReference type="InterPro" id="IPR000571">
    <property type="entry name" value="Znf_CCCH"/>
</dbReference>
<feature type="region of interest" description="Disordered" evidence="2">
    <location>
        <begin position="116"/>
        <end position="143"/>
    </location>
</feature>
<evidence type="ECO:0000256" key="2">
    <source>
        <dbReference type="SAM" id="MobiDB-lite"/>
    </source>
</evidence>
<dbReference type="SMART" id="SM00356">
    <property type="entry name" value="ZnF_C3H1"/>
    <property type="match status" value="2"/>
</dbReference>
<dbReference type="GO" id="GO:0008270">
    <property type="term" value="F:zinc ion binding"/>
    <property type="evidence" value="ECO:0007669"/>
    <property type="project" value="UniProtKB-KW"/>
</dbReference>
<keyword evidence="5" id="KW-1185">Reference proteome</keyword>
<organism evidence="4 5">
    <name type="scientific">Cyclocybe aegerita</name>
    <name type="common">Black poplar mushroom</name>
    <name type="synonym">Agrocybe aegerita</name>
    <dbReference type="NCBI Taxonomy" id="1973307"/>
    <lineage>
        <taxon>Eukaryota</taxon>
        <taxon>Fungi</taxon>
        <taxon>Dikarya</taxon>
        <taxon>Basidiomycota</taxon>
        <taxon>Agaricomycotina</taxon>
        <taxon>Agaricomycetes</taxon>
        <taxon>Agaricomycetidae</taxon>
        <taxon>Agaricales</taxon>
        <taxon>Agaricineae</taxon>
        <taxon>Bolbitiaceae</taxon>
        <taxon>Cyclocybe</taxon>
    </lineage>
</organism>
<dbReference type="EMBL" id="CACVBS010000031">
    <property type="protein sequence ID" value="CAA7260895.1"/>
    <property type="molecule type" value="Genomic_DNA"/>
</dbReference>
<dbReference type="InterPro" id="IPR050754">
    <property type="entry name" value="FKBP4/5/8-like"/>
</dbReference>
<dbReference type="Gene3D" id="1.25.40.10">
    <property type="entry name" value="Tetratricopeptide repeat domain"/>
    <property type="match status" value="1"/>
</dbReference>
<reference evidence="4 5" key="1">
    <citation type="submission" date="2020-01" db="EMBL/GenBank/DDBJ databases">
        <authorList>
            <person name="Gupta K D."/>
        </authorList>
    </citation>
    <scope>NUCLEOTIDE SEQUENCE [LARGE SCALE GENOMIC DNA]</scope>
</reference>
<proteinExistence type="predicted"/>
<keyword evidence="1" id="KW-0479">Metal-binding</keyword>
<feature type="region of interest" description="Disordered" evidence="2">
    <location>
        <begin position="1"/>
        <end position="24"/>
    </location>
</feature>
<keyword evidence="1" id="KW-0863">Zinc-finger</keyword>
<protein>
    <recommendedName>
        <fullName evidence="3">C3H1-type domain-containing protein</fullName>
    </recommendedName>
</protein>
<feature type="domain" description="C3H1-type" evidence="3">
    <location>
        <begin position="187"/>
        <end position="215"/>
    </location>
</feature>
<comment type="caution">
    <text evidence="4">The sequence shown here is derived from an EMBL/GenBank/DDBJ whole genome shotgun (WGS) entry which is preliminary data.</text>
</comment>
<feature type="domain" description="C3H1-type" evidence="3">
    <location>
        <begin position="153"/>
        <end position="180"/>
    </location>
</feature>
<gene>
    <name evidence="4" type="ORF">AAE3_LOCUS3252</name>
</gene>